<dbReference type="FunFam" id="3.30.70.100:FF:000001">
    <property type="entry name" value="ATPase copper transporting beta"/>
    <property type="match status" value="1"/>
</dbReference>
<evidence type="ECO:0000313" key="4">
    <source>
        <dbReference type="Proteomes" id="UP000246894"/>
    </source>
</evidence>
<organism evidence="3 4">
    <name type="scientific">Aurantimicrobium photophilum</name>
    <dbReference type="NCBI Taxonomy" id="1987356"/>
    <lineage>
        <taxon>Bacteria</taxon>
        <taxon>Bacillati</taxon>
        <taxon>Actinomycetota</taxon>
        <taxon>Actinomycetes</taxon>
        <taxon>Micrococcales</taxon>
        <taxon>Microbacteriaceae</taxon>
        <taxon>Aurantimicrobium</taxon>
    </lineage>
</organism>
<evidence type="ECO:0000259" key="2">
    <source>
        <dbReference type="PROSITE" id="PS50846"/>
    </source>
</evidence>
<dbReference type="KEGG" id="aum:AURMO_01610"/>
<dbReference type="InterPro" id="IPR006121">
    <property type="entry name" value="HMA_dom"/>
</dbReference>
<dbReference type="SUPFAM" id="SSF55008">
    <property type="entry name" value="HMA, heavy metal-associated domain"/>
    <property type="match status" value="1"/>
</dbReference>
<evidence type="ECO:0000256" key="1">
    <source>
        <dbReference type="ARBA" id="ARBA00022723"/>
    </source>
</evidence>
<feature type="domain" description="HMA" evidence="2">
    <location>
        <begin position="3"/>
        <end position="68"/>
    </location>
</feature>
<protein>
    <submittedName>
        <fullName evidence="3">Copper chaperone CopZ</fullName>
    </submittedName>
</protein>
<dbReference type="InterPro" id="IPR006122">
    <property type="entry name" value="HMA_Cu_ion-bd"/>
</dbReference>
<accession>A0A2Z3S5E7</accession>
<reference evidence="3 4" key="1">
    <citation type="submission" date="2017-10" db="EMBL/GenBank/DDBJ databases">
        <title>Genome of an Actinobacterium that displays light-enhanced growth.</title>
        <authorList>
            <person name="Maresca J.A."/>
            <person name="Hempel P."/>
            <person name="Shevchenko O."/>
            <person name="Miller K.J."/>
            <person name="Hahn M.W."/>
        </authorList>
    </citation>
    <scope>NUCLEOTIDE SEQUENCE [LARGE SCALE GENOMIC DNA]</scope>
    <source>
        <strain evidence="3 4">MWH-Mo1</strain>
    </source>
</reference>
<dbReference type="EMBL" id="CP023994">
    <property type="protein sequence ID" value="AWR22193.1"/>
    <property type="molecule type" value="Genomic_DNA"/>
</dbReference>
<dbReference type="AlphaFoldDB" id="A0A2Z3S5E7"/>
<name>A0A2Z3S5E7_9MICO</name>
<dbReference type="NCBIfam" id="TIGR00003">
    <property type="entry name" value="copper ion binding protein"/>
    <property type="match status" value="1"/>
</dbReference>
<dbReference type="CDD" id="cd00371">
    <property type="entry name" value="HMA"/>
    <property type="match status" value="1"/>
</dbReference>
<dbReference type="Pfam" id="PF00403">
    <property type="entry name" value="HMA"/>
    <property type="match status" value="1"/>
</dbReference>
<dbReference type="Proteomes" id="UP000246894">
    <property type="component" value="Chromosome"/>
</dbReference>
<proteinExistence type="predicted"/>
<sequence length="71" mass="7485">MMRTATFTATGMTCQHCVASVTKEVSELDHVTSVTVDLPTGKVTVESDAPIPADEVITAIDKAGYSAVEKK</sequence>
<dbReference type="InterPro" id="IPR000428">
    <property type="entry name" value="Cu-bd"/>
</dbReference>
<keyword evidence="1" id="KW-0479">Metal-binding</keyword>
<dbReference type="GO" id="GO:0005507">
    <property type="term" value="F:copper ion binding"/>
    <property type="evidence" value="ECO:0007669"/>
    <property type="project" value="InterPro"/>
</dbReference>
<dbReference type="InterPro" id="IPR036163">
    <property type="entry name" value="HMA_dom_sf"/>
</dbReference>
<keyword evidence="4" id="KW-1185">Reference proteome</keyword>
<gene>
    <name evidence="3" type="ORF">AURMO_01610</name>
</gene>
<dbReference type="GO" id="GO:0006825">
    <property type="term" value="P:copper ion transport"/>
    <property type="evidence" value="ECO:0007669"/>
    <property type="project" value="InterPro"/>
</dbReference>
<dbReference type="Gene3D" id="3.30.70.100">
    <property type="match status" value="1"/>
</dbReference>
<dbReference type="PROSITE" id="PS50846">
    <property type="entry name" value="HMA_2"/>
    <property type="match status" value="1"/>
</dbReference>
<dbReference type="RefSeq" id="WP_338021092.1">
    <property type="nucleotide sequence ID" value="NZ_CP023994.1"/>
</dbReference>
<dbReference type="PRINTS" id="PR00944">
    <property type="entry name" value="CUEXPORT"/>
</dbReference>
<evidence type="ECO:0000313" key="3">
    <source>
        <dbReference type="EMBL" id="AWR22193.1"/>
    </source>
</evidence>